<dbReference type="EC" id="1.1.1.25" evidence="2 7"/>
<evidence type="ECO:0000313" key="10">
    <source>
        <dbReference type="EMBL" id="MDQ0151234.1"/>
    </source>
</evidence>
<feature type="coiled-coil region" evidence="8">
    <location>
        <begin position="4"/>
        <end position="63"/>
    </location>
</feature>
<evidence type="ECO:0000256" key="1">
    <source>
        <dbReference type="ARBA" id="ARBA00004871"/>
    </source>
</evidence>
<comment type="caution">
    <text evidence="10">The sequence shown here is derived from an EMBL/GenBank/DDBJ whole genome shotgun (WGS) entry which is preliminary data.</text>
</comment>
<keyword evidence="6 7" id="KW-0057">Aromatic amino acid biosynthesis</keyword>
<keyword evidence="11" id="KW-1185">Reference proteome</keyword>
<sequence length="376" mass="43799">MKSLESYRKEIDKIDNEITKLFEKRMNVVLKVAEYKKENNLPIFNEEREKKVIKKNVDRLENKDYTKEIEEFFINLMKVSKDLQKRKLGKVEEKSDNEVNFYGLIGEKLSHSISPKIHNMIFETLNVNDSYRLFEIPKENIENLKEALKTLTIRGVNVTIPYKEKVIEYLDEISKEAKNIGAVNTIFNKSGKLIGYNTDYYGFKYMLEDKNINVTEKKVTVLGTGGASKAVITYLLDSHVSEILLVSRKKKDLYKNEEKIKVIEYKDLKGVLGDIIINTTPVGMYPKMKDSPVTLEIIKNYDVLVDLIYNPLETEFLKLGKENNKITCSGLMMLVGQAVKAEEIWQDKTIDKKVIIDIYNKLIKEFKSRRSYEKER</sequence>
<dbReference type="InterPro" id="IPR011342">
    <property type="entry name" value="Shikimate_DH"/>
</dbReference>
<evidence type="ECO:0000256" key="8">
    <source>
        <dbReference type="SAM" id="Coils"/>
    </source>
</evidence>
<dbReference type="PROSITE" id="PS51168">
    <property type="entry name" value="CHORISMATE_MUT_2"/>
    <property type="match status" value="1"/>
</dbReference>
<dbReference type="Gene3D" id="1.20.59.10">
    <property type="entry name" value="Chorismate mutase"/>
    <property type="match status" value="1"/>
</dbReference>
<evidence type="ECO:0000256" key="3">
    <source>
        <dbReference type="ARBA" id="ARBA00022605"/>
    </source>
</evidence>
<feature type="active site" description="Proton acceptor" evidence="7">
    <location>
        <position position="163"/>
    </location>
</feature>
<dbReference type="InterPro" id="IPR036979">
    <property type="entry name" value="CM_dom_sf"/>
</dbReference>
<dbReference type="InterPro" id="IPR036291">
    <property type="entry name" value="NAD(P)-bd_dom_sf"/>
</dbReference>
<dbReference type="InterPro" id="IPR011279">
    <property type="entry name" value="Chorismate_mutase_GmP"/>
</dbReference>
<dbReference type="PANTHER" id="PTHR21089">
    <property type="entry name" value="SHIKIMATE DEHYDROGENASE"/>
    <property type="match status" value="1"/>
</dbReference>
<feature type="binding site" evidence="7">
    <location>
        <position position="159"/>
    </location>
    <ligand>
        <name>shikimate</name>
        <dbReference type="ChEBI" id="CHEBI:36208"/>
    </ligand>
</feature>
<dbReference type="Pfam" id="PF08501">
    <property type="entry name" value="Shikimate_dh_N"/>
    <property type="match status" value="1"/>
</dbReference>
<proteinExistence type="inferred from homology"/>
<feature type="binding site" evidence="7">
    <location>
        <begin position="112"/>
        <end position="114"/>
    </location>
    <ligand>
        <name>shikimate</name>
        <dbReference type="ChEBI" id="CHEBI:36208"/>
    </ligand>
</feature>
<evidence type="ECO:0000256" key="2">
    <source>
        <dbReference type="ARBA" id="ARBA00012962"/>
    </source>
</evidence>
<evidence type="ECO:0000259" key="9">
    <source>
        <dbReference type="PROSITE" id="PS51168"/>
    </source>
</evidence>
<dbReference type="SMART" id="SM00830">
    <property type="entry name" value="CM_2"/>
    <property type="match status" value="1"/>
</dbReference>
<dbReference type="NCBIfam" id="TIGR01805">
    <property type="entry name" value="CM_mono_grmpos"/>
    <property type="match status" value="1"/>
</dbReference>
<name>A0ABT9UY44_9FIRM</name>
<evidence type="ECO:0000256" key="7">
    <source>
        <dbReference type="HAMAP-Rule" id="MF_00222"/>
    </source>
</evidence>
<dbReference type="Pfam" id="PF01817">
    <property type="entry name" value="CM_2"/>
    <property type="match status" value="1"/>
</dbReference>
<feature type="binding site" evidence="7">
    <location>
        <position position="184"/>
    </location>
    <ligand>
        <name>shikimate</name>
        <dbReference type="ChEBI" id="CHEBI:36208"/>
    </ligand>
</feature>
<gene>
    <name evidence="7" type="primary">aroE</name>
    <name evidence="10" type="ORF">J2S18_003211</name>
</gene>
<dbReference type="CDD" id="cd01065">
    <property type="entry name" value="NAD_bind_Shikimate_DH"/>
    <property type="match status" value="1"/>
</dbReference>
<feature type="binding site" evidence="7">
    <location>
        <position position="199"/>
    </location>
    <ligand>
        <name>shikimate</name>
        <dbReference type="ChEBI" id="CHEBI:36208"/>
    </ligand>
</feature>
<evidence type="ECO:0000256" key="5">
    <source>
        <dbReference type="ARBA" id="ARBA00023002"/>
    </source>
</evidence>
<feature type="binding site" evidence="7">
    <location>
        <position position="309"/>
    </location>
    <ligand>
        <name>shikimate</name>
        <dbReference type="ChEBI" id="CHEBI:36208"/>
    </ligand>
</feature>
<reference evidence="10 11" key="1">
    <citation type="submission" date="2023-07" db="EMBL/GenBank/DDBJ databases">
        <title>Genomic Encyclopedia of Type Strains, Phase IV (KMG-IV): sequencing the most valuable type-strain genomes for metagenomic binning, comparative biology and taxonomic classification.</title>
        <authorList>
            <person name="Goeker M."/>
        </authorList>
    </citation>
    <scope>NUCLEOTIDE SEQUENCE [LARGE SCALE GENOMIC DNA]</scope>
    <source>
        <strain evidence="10 11">DSM 20694</strain>
    </source>
</reference>
<dbReference type="InterPro" id="IPR022893">
    <property type="entry name" value="Shikimate_DH_fam"/>
</dbReference>
<evidence type="ECO:0000256" key="4">
    <source>
        <dbReference type="ARBA" id="ARBA00022857"/>
    </source>
</evidence>
<dbReference type="InterPro" id="IPR002701">
    <property type="entry name" value="CM_II_prokaryot"/>
</dbReference>
<dbReference type="InterPro" id="IPR046346">
    <property type="entry name" value="Aminoacid_DH-like_N_sf"/>
</dbReference>
<dbReference type="GO" id="GO:0004764">
    <property type="term" value="F:shikimate 3-dehydrogenase (NADP+) activity"/>
    <property type="evidence" value="ECO:0007669"/>
    <property type="project" value="UniProtKB-EC"/>
</dbReference>
<dbReference type="InterPro" id="IPR013708">
    <property type="entry name" value="Shikimate_DH-bd_N"/>
</dbReference>
<dbReference type="SUPFAM" id="SSF48600">
    <property type="entry name" value="Chorismate mutase II"/>
    <property type="match status" value="1"/>
</dbReference>
<comment type="similarity">
    <text evidence="7">Belongs to the shikimate dehydrogenase family.</text>
</comment>
<comment type="pathway">
    <text evidence="1 7">Metabolic intermediate biosynthesis; chorismate biosynthesis; chorismate from D-erythrose 4-phosphate and phosphoenolpyruvate: step 4/7.</text>
</comment>
<dbReference type="EMBL" id="JAUSUF010000021">
    <property type="protein sequence ID" value="MDQ0151234.1"/>
    <property type="molecule type" value="Genomic_DNA"/>
</dbReference>
<dbReference type="HAMAP" id="MF_00222">
    <property type="entry name" value="Shikimate_DH_AroE"/>
    <property type="match status" value="1"/>
</dbReference>
<dbReference type="SUPFAM" id="SSF51735">
    <property type="entry name" value="NAD(P)-binding Rossmann-fold domains"/>
    <property type="match status" value="1"/>
</dbReference>
<dbReference type="Gene3D" id="3.40.50.720">
    <property type="entry name" value="NAD(P)-binding Rossmann-like Domain"/>
    <property type="match status" value="1"/>
</dbReference>
<comment type="subunit">
    <text evidence="7">Homodimer.</text>
</comment>
<comment type="caution">
    <text evidence="7">Lacks conserved residue(s) required for the propagation of feature annotation.</text>
</comment>
<feature type="binding site" evidence="7">
    <location>
        <position position="307"/>
    </location>
    <ligand>
        <name>NADP(+)</name>
        <dbReference type="ChEBI" id="CHEBI:58349"/>
    </ligand>
</feature>
<dbReference type="Proteomes" id="UP001228504">
    <property type="component" value="Unassembled WGS sequence"/>
</dbReference>
<feature type="binding site" evidence="7">
    <location>
        <position position="330"/>
    </location>
    <ligand>
        <name>NADP(+)</name>
        <dbReference type="ChEBI" id="CHEBI:58349"/>
    </ligand>
</feature>
<evidence type="ECO:0000313" key="11">
    <source>
        <dbReference type="Proteomes" id="UP001228504"/>
    </source>
</evidence>
<dbReference type="PANTHER" id="PTHR21089:SF1">
    <property type="entry name" value="BIFUNCTIONAL 3-DEHYDROQUINATE DEHYDRATASE_SHIKIMATE DEHYDROGENASE, CHLOROPLASTIC"/>
    <property type="match status" value="1"/>
</dbReference>
<keyword evidence="8" id="KW-0175">Coiled coil</keyword>
<evidence type="ECO:0000256" key="6">
    <source>
        <dbReference type="ARBA" id="ARBA00023141"/>
    </source>
</evidence>
<keyword evidence="4 7" id="KW-0521">NADP</keyword>
<dbReference type="RefSeq" id="WP_307488281.1">
    <property type="nucleotide sequence ID" value="NZ_JAUSUF010000021.1"/>
</dbReference>
<dbReference type="SUPFAM" id="SSF53223">
    <property type="entry name" value="Aminoacid dehydrogenase-like, N-terminal domain"/>
    <property type="match status" value="1"/>
</dbReference>
<organism evidence="10 11">
    <name type="scientific">Eubacterium multiforme</name>
    <dbReference type="NCBI Taxonomy" id="83339"/>
    <lineage>
        <taxon>Bacteria</taxon>
        <taxon>Bacillati</taxon>
        <taxon>Bacillota</taxon>
        <taxon>Clostridia</taxon>
        <taxon>Eubacteriales</taxon>
        <taxon>Eubacteriaceae</taxon>
        <taxon>Eubacterium</taxon>
    </lineage>
</organism>
<dbReference type="Gene3D" id="3.40.50.10860">
    <property type="entry name" value="Leucine Dehydrogenase, chain A, domain 1"/>
    <property type="match status" value="1"/>
</dbReference>
<comment type="function">
    <text evidence="7">Involved in the biosynthesis of the chorismate, which leads to the biosynthesis of aromatic amino acids. Catalyzes the reversible NADPH linked reduction of 3-dehydroshikimate (DHSA) to yield shikimate (SA).</text>
</comment>
<keyword evidence="3 7" id="KW-0028">Amino-acid biosynthesis</keyword>
<feature type="binding site" evidence="7">
    <location>
        <position position="337"/>
    </location>
    <ligand>
        <name>shikimate</name>
        <dbReference type="ChEBI" id="CHEBI:36208"/>
    </ligand>
</feature>
<dbReference type="InterPro" id="IPR036263">
    <property type="entry name" value="Chorismate_II_sf"/>
</dbReference>
<keyword evidence="5 7" id="KW-0560">Oxidoreductase</keyword>
<protein>
    <recommendedName>
        <fullName evidence="2 7">Shikimate dehydrogenase (NADP(+))</fullName>
        <shortName evidence="7">SDH</shortName>
        <ecNumber evidence="2 7">1.1.1.25</ecNumber>
    </recommendedName>
</protein>
<dbReference type="NCBIfam" id="TIGR00507">
    <property type="entry name" value="aroE"/>
    <property type="match status" value="1"/>
</dbReference>
<feature type="domain" description="Chorismate mutase" evidence="9">
    <location>
        <begin position="1"/>
        <end position="88"/>
    </location>
</feature>
<comment type="catalytic activity">
    <reaction evidence="7">
        <text>shikimate + NADP(+) = 3-dehydroshikimate + NADPH + H(+)</text>
        <dbReference type="Rhea" id="RHEA:17737"/>
        <dbReference type="ChEBI" id="CHEBI:15378"/>
        <dbReference type="ChEBI" id="CHEBI:16630"/>
        <dbReference type="ChEBI" id="CHEBI:36208"/>
        <dbReference type="ChEBI" id="CHEBI:57783"/>
        <dbReference type="ChEBI" id="CHEBI:58349"/>
        <dbReference type="EC" id="1.1.1.25"/>
    </reaction>
</comment>
<accession>A0ABT9UY44</accession>